<feature type="transmembrane region" description="Helical" evidence="8">
    <location>
        <begin position="673"/>
        <end position="691"/>
    </location>
</feature>
<dbReference type="EMBL" id="CABPSI010000002">
    <property type="protein sequence ID" value="VVD97997.1"/>
    <property type="molecule type" value="Genomic_DNA"/>
</dbReference>
<feature type="transmembrane region" description="Helical" evidence="8">
    <location>
        <begin position="425"/>
        <end position="447"/>
    </location>
</feature>
<feature type="transmembrane region" description="Helical" evidence="8">
    <location>
        <begin position="341"/>
        <end position="361"/>
    </location>
</feature>
<dbReference type="Proteomes" id="UP000333828">
    <property type="component" value="Unassembled WGS sequence"/>
</dbReference>
<gene>
    <name evidence="9" type="ORF">PIN31115_01951</name>
</gene>
<feature type="transmembrane region" description="Helical" evidence="8">
    <location>
        <begin position="485"/>
        <end position="504"/>
    </location>
</feature>
<dbReference type="CDD" id="cd06550">
    <property type="entry name" value="TM_ABC_iron-siderophores_like"/>
    <property type="match status" value="2"/>
</dbReference>
<dbReference type="InterPro" id="IPR037294">
    <property type="entry name" value="ABC_BtuC-like"/>
</dbReference>
<keyword evidence="6 8" id="KW-1133">Transmembrane helix</keyword>
<feature type="transmembrane region" description="Helical" evidence="8">
    <location>
        <begin position="152"/>
        <end position="172"/>
    </location>
</feature>
<evidence type="ECO:0000256" key="3">
    <source>
        <dbReference type="ARBA" id="ARBA00022448"/>
    </source>
</evidence>
<dbReference type="RefSeq" id="WP_150683863.1">
    <property type="nucleotide sequence ID" value="NZ_CABPSI010000002.1"/>
</dbReference>
<proteinExistence type="inferred from homology"/>
<feature type="transmembrane region" description="Helical" evidence="8">
    <location>
        <begin position="603"/>
        <end position="626"/>
    </location>
</feature>
<comment type="similarity">
    <text evidence="2">Belongs to the binding-protein-dependent transport system permease family. FecCD subfamily.</text>
</comment>
<keyword evidence="4" id="KW-1003">Cell membrane</keyword>
<dbReference type="NCBIfam" id="NF007866">
    <property type="entry name" value="PRK10577.1-2"/>
    <property type="match status" value="1"/>
</dbReference>
<feature type="transmembrane region" description="Helical" evidence="8">
    <location>
        <begin position="27"/>
        <end position="47"/>
    </location>
</feature>
<evidence type="ECO:0000256" key="7">
    <source>
        <dbReference type="ARBA" id="ARBA00023136"/>
    </source>
</evidence>
<evidence type="ECO:0000256" key="5">
    <source>
        <dbReference type="ARBA" id="ARBA00022692"/>
    </source>
</evidence>
<evidence type="ECO:0000313" key="10">
    <source>
        <dbReference type="Proteomes" id="UP000333828"/>
    </source>
</evidence>
<feature type="transmembrane region" description="Helical" evidence="8">
    <location>
        <begin position="386"/>
        <end position="405"/>
    </location>
</feature>
<name>A0A5E4UD63_9BURK</name>
<keyword evidence="10" id="KW-1185">Reference proteome</keyword>
<protein>
    <submittedName>
        <fullName evidence="9">Fe3+-hydroxamate ABC transporter permease FhuB</fullName>
    </submittedName>
</protein>
<sequence>MSASNSQGPLMADLSRGARAGGTESHLVRLALIVGLPTLLLIVWTFTSLRPAGVDMPAFGAAVWQALGHGVPATDTAGQTPASAMSALLVSYAWLPRLVMAALAGAGLALAGVMFQQVLRNPLAEPLTLGVASGAYLVLAAAAIWLPTLALAWRASLAFGGAALAIGIVMGLTWRSRFAAVPVILAGMIVNLYFGGLTIMLSMTHERALVGVFAWGAGSLVQNGWHDTLWLLPRVVVGAVAAALLLRPLTLFVLDDRSVGQLGARVAWIRSAGLAVAVVLSACIVSAVGIIGFIGLAGPQLVRLAGARRLRDQLLWAPMIGALLLVFTDQVVQCLPLLDGAVIPTGAAAALFGGPLLLWLLRRTRAGEITSPDAAPPARARQRWRWLVLALTGGLALVWIALHTGRTLDGWQWLNGTQWTDALPWRLPRLVASAAAGMTLALAGTLLQRVSGNPMASPELLGVSGGAMLGVLILTWTVSGPAATTLFSAAFAGAAISLAVMLWLGRSGGFSPTRMLLAGVAISGMAQSLVALATASGNANSFLLRSLMLGLTYIVGPGIAAGAALAAIAGLVLTCLASRWLDLLPMGDATARAVGMNVRRVRLWIWCLAAVLSAVATLVIGPLSFVGLLAPHLARMAGFGKARSQAVAAGVSGALLMIVADWLGRNLMFPQQLPAGVLAMLIGAPYLLWHLRRQVA</sequence>
<evidence type="ECO:0000256" key="2">
    <source>
        <dbReference type="ARBA" id="ARBA00007935"/>
    </source>
</evidence>
<dbReference type="Gene3D" id="1.10.3470.10">
    <property type="entry name" value="ABC transporter involved in vitamin B12 uptake, BtuC"/>
    <property type="match status" value="2"/>
</dbReference>
<feature type="transmembrane region" description="Helical" evidence="8">
    <location>
        <begin position="232"/>
        <end position="254"/>
    </location>
</feature>
<keyword evidence="5 8" id="KW-0812">Transmembrane</keyword>
<dbReference type="PANTHER" id="PTHR30472">
    <property type="entry name" value="FERRIC ENTEROBACTIN TRANSPORT SYSTEM PERMEASE PROTEIN"/>
    <property type="match status" value="1"/>
</dbReference>
<evidence type="ECO:0000256" key="4">
    <source>
        <dbReference type="ARBA" id="ARBA00022475"/>
    </source>
</evidence>
<keyword evidence="7 8" id="KW-0472">Membrane</keyword>
<feature type="transmembrane region" description="Helical" evidence="8">
    <location>
        <begin position="179"/>
        <end position="202"/>
    </location>
</feature>
<comment type="subcellular location">
    <subcellularLocation>
        <location evidence="1">Cell membrane</location>
        <topology evidence="1">Multi-pass membrane protein</topology>
    </subcellularLocation>
</comment>
<dbReference type="AlphaFoldDB" id="A0A5E4UD63"/>
<dbReference type="InterPro" id="IPR000522">
    <property type="entry name" value="ABC_transptr_permease_BtuC"/>
</dbReference>
<feature type="transmembrane region" description="Helical" evidence="8">
    <location>
        <begin position="127"/>
        <end position="146"/>
    </location>
</feature>
<dbReference type="GO" id="GO:0005886">
    <property type="term" value="C:plasma membrane"/>
    <property type="evidence" value="ECO:0007669"/>
    <property type="project" value="UniProtKB-SubCell"/>
</dbReference>
<dbReference type="SUPFAM" id="SSF81345">
    <property type="entry name" value="ABC transporter involved in vitamin B12 uptake, BtuC"/>
    <property type="match status" value="2"/>
</dbReference>
<feature type="transmembrane region" description="Helical" evidence="8">
    <location>
        <begin position="516"/>
        <end position="539"/>
    </location>
</feature>
<dbReference type="GO" id="GO:0022857">
    <property type="term" value="F:transmembrane transporter activity"/>
    <property type="evidence" value="ECO:0007669"/>
    <property type="project" value="InterPro"/>
</dbReference>
<dbReference type="PANTHER" id="PTHR30472:SF37">
    <property type="entry name" value="FE(3+) DICITRATE TRANSPORT SYSTEM PERMEASE PROTEIN FECD-RELATED"/>
    <property type="match status" value="1"/>
</dbReference>
<evidence type="ECO:0000256" key="1">
    <source>
        <dbReference type="ARBA" id="ARBA00004651"/>
    </source>
</evidence>
<evidence type="ECO:0000313" key="9">
    <source>
        <dbReference type="EMBL" id="VVD97997.1"/>
    </source>
</evidence>
<reference evidence="9 10" key="1">
    <citation type="submission" date="2019-08" db="EMBL/GenBank/DDBJ databases">
        <authorList>
            <person name="Peeters C."/>
        </authorList>
    </citation>
    <scope>NUCLEOTIDE SEQUENCE [LARGE SCALE GENOMIC DNA]</scope>
    <source>
        <strain evidence="9 10">LMG 31115</strain>
    </source>
</reference>
<accession>A0A5E4UD63</accession>
<feature type="transmembrane region" description="Helical" evidence="8">
    <location>
        <begin position="459"/>
        <end position="479"/>
    </location>
</feature>
<feature type="transmembrane region" description="Helical" evidence="8">
    <location>
        <begin position="94"/>
        <end position="115"/>
    </location>
</feature>
<dbReference type="GO" id="GO:0033214">
    <property type="term" value="P:siderophore-iron import into cell"/>
    <property type="evidence" value="ECO:0007669"/>
    <property type="project" value="TreeGrafter"/>
</dbReference>
<evidence type="ECO:0000256" key="6">
    <source>
        <dbReference type="ARBA" id="ARBA00022989"/>
    </source>
</evidence>
<evidence type="ECO:0000256" key="8">
    <source>
        <dbReference type="SAM" id="Phobius"/>
    </source>
</evidence>
<keyword evidence="3" id="KW-0813">Transport</keyword>
<dbReference type="Pfam" id="PF01032">
    <property type="entry name" value="FecCD"/>
    <property type="match status" value="2"/>
</dbReference>
<feature type="transmembrane region" description="Helical" evidence="8">
    <location>
        <begin position="274"/>
        <end position="302"/>
    </location>
</feature>
<organism evidence="9 10">
    <name type="scientific">Pandoraea iniqua</name>
    <dbReference type="NCBI Taxonomy" id="2508288"/>
    <lineage>
        <taxon>Bacteria</taxon>
        <taxon>Pseudomonadati</taxon>
        <taxon>Pseudomonadota</taxon>
        <taxon>Betaproteobacteria</taxon>
        <taxon>Burkholderiales</taxon>
        <taxon>Burkholderiaceae</taxon>
        <taxon>Pandoraea</taxon>
    </lineage>
</organism>
<feature type="transmembrane region" description="Helical" evidence="8">
    <location>
        <begin position="559"/>
        <end position="582"/>
    </location>
</feature>